<accession>A0ACB5SN24</accession>
<name>A0ACB5SN24_9PEZI</name>
<comment type="caution">
    <text evidence="1">The sequence shown here is derived from an EMBL/GenBank/DDBJ whole genome shotgun (WGS) entry which is preliminary data.</text>
</comment>
<gene>
    <name evidence="1" type="primary">g1292</name>
    <name evidence="1" type="ORF">NpPPO83_00001292</name>
</gene>
<evidence type="ECO:0000313" key="1">
    <source>
        <dbReference type="EMBL" id="GME49243.1"/>
    </source>
</evidence>
<sequence>MANFAPVRLSLAALLLAKTCYGQDTASDDVDTSTTTAEEDQIFSAVATPVEFEAGDFTTMELAAEATALSNYPPGEYTINDSVYIVACESPTTEDGLSPFAISLIAAAITDFGDCIAFCDQLEDVCDVAQWDVTKEHPCVLLTSLTDGDDTTYGRCYAQKSPTADIDPILSSTDSPDPEPTPSELTSPSSSSRPYPPGIRSSTPSLPSPPFTDLSRSTRSSGSFSRPPRPTTYPGPRPSRSSRSSSTPFAPSPSSDQPTRRDAYCGIDHGEIPLTSCPQSDPVWGRCCSRFGFCGSSAQYCGNGCQEDFGSCDGDDGGDDEPVTDFPFPSSIFRPSMARPEPVGTLVAKACDGCNRAAKAE</sequence>
<evidence type="ECO:0000313" key="2">
    <source>
        <dbReference type="Proteomes" id="UP001165186"/>
    </source>
</evidence>
<reference evidence="1" key="1">
    <citation type="submission" date="2024-09" db="EMBL/GenBank/DDBJ databases">
        <title>Draft Genome Sequences of Neofusicoccum parvum.</title>
        <authorList>
            <person name="Ashida A."/>
            <person name="Camagna M."/>
            <person name="Tanaka A."/>
            <person name="Takemoto D."/>
        </authorList>
    </citation>
    <scope>NUCLEOTIDE SEQUENCE</scope>
    <source>
        <strain evidence="1">PPO83</strain>
    </source>
</reference>
<dbReference type="Proteomes" id="UP001165186">
    <property type="component" value="Unassembled WGS sequence"/>
</dbReference>
<keyword evidence="2" id="KW-1185">Reference proteome</keyword>
<organism evidence="1 2">
    <name type="scientific">Neofusicoccum parvum</name>
    <dbReference type="NCBI Taxonomy" id="310453"/>
    <lineage>
        <taxon>Eukaryota</taxon>
        <taxon>Fungi</taxon>
        <taxon>Dikarya</taxon>
        <taxon>Ascomycota</taxon>
        <taxon>Pezizomycotina</taxon>
        <taxon>Dothideomycetes</taxon>
        <taxon>Dothideomycetes incertae sedis</taxon>
        <taxon>Botryosphaeriales</taxon>
        <taxon>Botryosphaeriaceae</taxon>
        <taxon>Neofusicoccum</taxon>
    </lineage>
</organism>
<dbReference type="EMBL" id="BSXG01000152">
    <property type="protein sequence ID" value="GME49243.1"/>
    <property type="molecule type" value="Genomic_DNA"/>
</dbReference>
<protein>
    <submittedName>
        <fullName evidence="1">Chitin-binding type 1</fullName>
    </submittedName>
</protein>
<proteinExistence type="predicted"/>